<evidence type="ECO:0000256" key="2">
    <source>
        <dbReference type="ARBA" id="ARBA00022692"/>
    </source>
</evidence>
<dbReference type="RefSeq" id="WP_264554637.1">
    <property type="nucleotide sequence ID" value="NZ_CP109979.1"/>
</dbReference>
<keyword evidence="3 5" id="KW-1133">Transmembrane helix</keyword>
<keyword evidence="2 5" id="KW-0812">Transmembrane</keyword>
<keyword evidence="8" id="KW-1185">Reference proteome</keyword>
<organism evidence="7 8">
    <name type="scientific">Halocatena marina</name>
    <dbReference type="NCBI Taxonomy" id="2934937"/>
    <lineage>
        <taxon>Archaea</taxon>
        <taxon>Methanobacteriati</taxon>
        <taxon>Methanobacteriota</taxon>
        <taxon>Stenosarchaea group</taxon>
        <taxon>Halobacteria</taxon>
        <taxon>Halobacteriales</taxon>
        <taxon>Natronomonadaceae</taxon>
        <taxon>Halocatena</taxon>
    </lineage>
</organism>
<dbReference type="GO" id="GO:0016020">
    <property type="term" value="C:membrane"/>
    <property type="evidence" value="ECO:0007669"/>
    <property type="project" value="UniProtKB-SubCell"/>
</dbReference>
<dbReference type="SUPFAM" id="SSF161111">
    <property type="entry name" value="Cation efflux protein transmembrane domain-like"/>
    <property type="match status" value="1"/>
</dbReference>
<evidence type="ECO:0000256" key="3">
    <source>
        <dbReference type="ARBA" id="ARBA00022989"/>
    </source>
</evidence>
<evidence type="ECO:0000313" key="7">
    <source>
        <dbReference type="EMBL" id="MFC7189998.1"/>
    </source>
</evidence>
<dbReference type="GeneID" id="76199571"/>
<name>A0ABD5YQU0_9EURY</name>
<dbReference type="InterPro" id="IPR027469">
    <property type="entry name" value="Cation_efflux_TMD_sf"/>
</dbReference>
<feature type="transmembrane region" description="Helical" evidence="5">
    <location>
        <begin position="7"/>
        <end position="31"/>
    </location>
</feature>
<dbReference type="InterPro" id="IPR058533">
    <property type="entry name" value="Cation_efflux_TM"/>
</dbReference>
<evidence type="ECO:0000256" key="5">
    <source>
        <dbReference type="SAM" id="Phobius"/>
    </source>
</evidence>
<evidence type="ECO:0000256" key="4">
    <source>
        <dbReference type="ARBA" id="ARBA00023136"/>
    </source>
</evidence>
<reference evidence="7 8" key="1">
    <citation type="journal article" date="2019" name="Int. J. Syst. Evol. Microbiol.">
        <title>The Global Catalogue of Microorganisms (GCM) 10K type strain sequencing project: providing services to taxonomists for standard genome sequencing and annotation.</title>
        <authorList>
            <consortium name="The Broad Institute Genomics Platform"/>
            <consortium name="The Broad Institute Genome Sequencing Center for Infectious Disease"/>
            <person name="Wu L."/>
            <person name="Ma J."/>
        </authorList>
    </citation>
    <scope>NUCLEOTIDE SEQUENCE [LARGE SCALE GENOMIC DNA]</scope>
    <source>
        <strain evidence="7 8">RDMS1</strain>
    </source>
</reference>
<keyword evidence="4 5" id="KW-0472">Membrane</keyword>
<comment type="subcellular location">
    <subcellularLocation>
        <location evidence="1">Membrane</location>
        <topology evidence="1">Multi-pass membrane protein</topology>
    </subcellularLocation>
</comment>
<dbReference type="Pfam" id="PF01545">
    <property type="entry name" value="Cation_efflux"/>
    <property type="match status" value="1"/>
</dbReference>
<feature type="domain" description="Cation efflux protein transmembrane" evidence="6">
    <location>
        <begin position="2"/>
        <end position="48"/>
    </location>
</feature>
<accession>A0ABD5YQU0</accession>
<comment type="caution">
    <text evidence="7">The sequence shown here is derived from an EMBL/GenBank/DDBJ whole genome shotgun (WGS) entry which is preliminary data.</text>
</comment>
<dbReference type="EMBL" id="JBHTAX010000001">
    <property type="protein sequence ID" value="MFC7189998.1"/>
    <property type="molecule type" value="Genomic_DNA"/>
</dbReference>
<protein>
    <submittedName>
        <fullName evidence="7">Cation transporter</fullName>
    </submittedName>
</protein>
<gene>
    <name evidence="7" type="ORF">ACFQL7_09110</name>
</gene>
<evidence type="ECO:0000313" key="8">
    <source>
        <dbReference type="Proteomes" id="UP001596417"/>
    </source>
</evidence>
<proteinExistence type="predicted"/>
<evidence type="ECO:0000259" key="6">
    <source>
        <dbReference type="Pfam" id="PF01545"/>
    </source>
</evidence>
<sequence length="68" mass="7288">MSNLIGFIVELAGGLLFGSVALLSDALHMLFDTLAYSMAFGASYTVNRIEGGETWLSAFIVWSQSLPS</sequence>
<dbReference type="AlphaFoldDB" id="A0ABD5YQU0"/>
<evidence type="ECO:0000256" key="1">
    <source>
        <dbReference type="ARBA" id="ARBA00004141"/>
    </source>
</evidence>
<dbReference type="Gene3D" id="1.20.1510.10">
    <property type="entry name" value="Cation efflux protein transmembrane domain"/>
    <property type="match status" value="1"/>
</dbReference>
<dbReference type="Proteomes" id="UP001596417">
    <property type="component" value="Unassembled WGS sequence"/>
</dbReference>